<name>A0A2K8N906_9BACL</name>
<dbReference type="EMBL" id="CP024955">
    <property type="protein sequence ID" value="ATY85836.1"/>
    <property type="molecule type" value="Genomic_DNA"/>
</dbReference>
<gene>
    <name evidence="1" type="ORF">CVV65_13610</name>
</gene>
<accession>A0A2K8N906</accession>
<keyword evidence="2" id="KW-1185">Reference proteome</keyword>
<sequence>MTPRPSGRPFCFLLPFPLHRTKVSRGGGSRRGLPWVAVGWPGVSRGGVDGNAAILPVSCWRGVAMLPLSGAGKLEIGGDECDRDGPGRRFTGREWAGRWRAD</sequence>
<protein>
    <submittedName>
        <fullName evidence="1">Uncharacterized protein</fullName>
    </submittedName>
</protein>
<dbReference type="KEGG" id="kyr:CVV65_13610"/>
<evidence type="ECO:0000313" key="2">
    <source>
        <dbReference type="Proteomes" id="UP000231932"/>
    </source>
</evidence>
<evidence type="ECO:0000313" key="1">
    <source>
        <dbReference type="EMBL" id="ATY85836.1"/>
    </source>
</evidence>
<reference evidence="2" key="1">
    <citation type="submission" date="2017-11" db="EMBL/GenBank/DDBJ databases">
        <title>Complete Genome Sequence of Kyrpidia sp. Strain EA-1, a thermophilic, hydrogen-oxidizing Bacterium, isolated from the Azores.</title>
        <authorList>
            <person name="Reiner J.E."/>
            <person name="Lapp C.J."/>
            <person name="Bunk B."/>
            <person name="Gescher J."/>
        </authorList>
    </citation>
    <scope>NUCLEOTIDE SEQUENCE [LARGE SCALE GENOMIC DNA]</scope>
    <source>
        <strain evidence="2">EA-1</strain>
    </source>
</reference>
<proteinExistence type="predicted"/>
<dbReference type="Proteomes" id="UP000231932">
    <property type="component" value="Chromosome"/>
</dbReference>
<dbReference type="AlphaFoldDB" id="A0A2K8N906"/>
<organism evidence="1 2">
    <name type="scientific">Kyrpidia spormannii</name>
    <dbReference type="NCBI Taxonomy" id="2055160"/>
    <lineage>
        <taxon>Bacteria</taxon>
        <taxon>Bacillati</taxon>
        <taxon>Bacillota</taxon>
        <taxon>Bacilli</taxon>
        <taxon>Bacillales</taxon>
        <taxon>Alicyclobacillaceae</taxon>
        <taxon>Kyrpidia</taxon>
    </lineage>
</organism>